<organism evidence="6 7">
    <name type="scientific">Chryseosolibacter histidini</name>
    <dbReference type="NCBI Taxonomy" id="2782349"/>
    <lineage>
        <taxon>Bacteria</taxon>
        <taxon>Pseudomonadati</taxon>
        <taxon>Bacteroidota</taxon>
        <taxon>Cytophagia</taxon>
        <taxon>Cytophagales</taxon>
        <taxon>Chryseotaleaceae</taxon>
        <taxon>Chryseosolibacter</taxon>
    </lineage>
</organism>
<dbReference type="PANTHER" id="PTHR11706">
    <property type="entry name" value="SOLUTE CARRIER PROTEIN FAMILY 11 MEMBER"/>
    <property type="match status" value="1"/>
</dbReference>
<reference evidence="6 7" key="1">
    <citation type="submission" date="2021-05" db="EMBL/GenBank/DDBJ databases">
        <title>A Polyphasic approach of four new species of the genus Ohtaekwangia: Ohtaekwangia histidinii sp. nov., Ohtaekwangia cretensis sp. nov., Ohtaekwangia indiensis sp. nov., Ohtaekwangia reichenbachii sp. nov. from diverse environment.</title>
        <authorList>
            <person name="Octaviana S."/>
        </authorList>
    </citation>
    <scope>NUCLEOTIDE SEQUENCE [LARGE SCALE GENOMIC DNA]</scope>
    <source>
        <strain evidence="6 7">PWU4</strain>
    </source>
</reference>
<keyword evidence="2 5" id="KW-0812">Transmembrane</keyword>
<feature type="transmembrane region" description="Helical" evidence="5">
    <location>
        <begin position="119"/>
        <end position="136"/>
    </location>
</feature>
<comment type="subcellular location">
    <subcellularLocation>
        <location evidence="1">Membrane</location>
        <topology evidence="1">Multi-pass membrane protein</topology>
    </subcellularLocation>
</comment>
<feature type="transmembrane region" description="Helical" evidence="5">
    <location>
        <begin position="42"/>
        <end position="66"/>
    </location>
</feature>
<feature type="transmembrane region" description="Helical" evidence="5">
    <location>
        <begin position="185"/>
        <end position="208"/>
    </location>
</feature>
<dbReference type="PANTHER" id="PTHR11706:SF2">
    <property type="entry name" value="TRANSPORTER PROTEIN"/>
    <property type="match status" value="1"/>
</dbReference>
<feature type="transmembrane region" description="Helical" evidence="5">
    <location>
        <begin position="309"/>
        <end position="327"/>
    </location>
</feature>
<feature type="transmembrane region" description="Helical" evidence="5">
    <location>
        <begin position="229"/>
        <end position="252"/>
    </location>
</feature>
<sequence length="399" mass="42314">MSASKQLNRSSVLLGSAFLMATSAIGPGFITQTTVFTDQLKTSFGFVILCSVLLDIVVQLNIWRIISVSGLRAQDLSNKLLPGSGYLLAFLIVIGGLAFNIGNVAGAAMGIQVLAGTDLWIGVMISVLISLFIFWYKEAGKALDLFSKVLGGVMILLTAYIAVSSNPPLVSTLHHTFVPEAIDSSAIIVLVGGTVGGYISFAGVHRLLDAGIVGEGHLADVSRSSVKAILLASAMRILLFLAALGVVMAGASLNPSNPAASVFQIAAGQVGYRVFGIVLWCASITSVVGSAYTSVSFLRTFHPFFEKNYQGIITFFIVSSALVFLVVGRPVNVLIVVGALNAFILPVSLALILLAVRQRKLVGSYRHPLWMEVTGWIVTLVLVVISVKTVLFDLARLWG</sequence>
<feature type="transmembrane region" description="Helical" evidence="5">
    <location>
        <begin position="333"/>
        <end position="356"/>
    </location>
</feature>
<dbReference type="AlphaFoldDB" id="A0AAP2DK44"/>
<feature type="transmembrane region" description="Helical" evidence="5">
    <location>
        <begin position="87"/>
        <end position="113"/>
    </location>
</feature>
<feature type="transmembrane region" description="Helical" evidence="5">
    <location>
        <begin position="272"/>
        <end position="297"/>
    </location>
</feature>
<name>A0AAP2DK44_9BACT</name>
<dbReference type="Proteomes" id="UP001319200">
    <property type="component" value="Unassembled WGS sequence"/>
</dbReference>
<keyword evidence="3 5" id="KW-1133">Transmembrane helix</keyword>
<accession>A0AAP2DK44</accession>
<evidence type="ECO:0000256" key="3">
    <source>
        <dbReference type="ARBA" id="ARBA00022989"/>
    </source>
</evidence>
<feature type="transmembrane region" description="Helical" evidence="5">
    <location>
        <begin position="12"/>
        <end position="30"/>
    </location>
</feature>
<evidence type="ECO:0000256" key="5">
    <source>
        <dbReference type="SAM" id="Phobius"/>
    </source>
</evidence>
<dbReference type="GO" id="GO:0005384">
    <property type="term" value="F:manganese ion transmembrane transporter activity"/>
    <property type="evidence" value="ECO:0007669"/>
    <property type="project" value="TreeGrafter"/>
</dbReference>
<dbReference type="Pfam" id="PF01566">
    <property type="entry name" value="Nramp"/>
    <property type="match status" value="1"/>
</dbReference>
<feature type="transmembrane region" description="Helical" evidence="5">
    <location>
        <begin position="145"/>
        <end position="165"/>
    </location>
</feature>
<evidence type="ECO:0000256" key="4">
    <source>
        <dbReference type="ARBA" id="ARBA00023136"/>
    </source>
</evidence>
<protein>
    <submittedName>
        <fullName evidence="6">Divalent metal cation transporter</fullName>
    </submittedName>
</protein>
<keyword evidence="4 5" id="KW-0472">Membrane</keyword>
<dbReference type="GO" id="GO:0005886">
    <property type="term" value="C:plasma membrane"/>
    <property type="evidence" value="ECO:0007669"/>
    <property type="project" value="TreeGrafter"/>
</dbReference>
<evidence type="ECO:0000313" key="7">
    <source>
        <dbReference type="Proteomes" id="UP001319200"/>
    </source>
</evidence>
<dbReference type="GO" id="GO:0015086">
    <property type="term" value="F:cadmium ion transmembrane transporter activity"/>
    <property type="evidence" value="ECO:0007669"/>
    <property type="project" value="TreeGrafter"/>
</dbReference>
<evidence type="ECO:0000256" key="2">
    <source>
        <dbReference type="ARBA" id="ARBA00022692"/>
    </source>
</evidence>
<keyword evidence="7" id="KW-1185">Reference proteome</keyword>
<dbReference type="GO" id="GO:0034755">
    <property type="term" value="P:iron ion transmembrane transport"/>
    <property type="evidence" value="ECO:0007669"/>
    <property type="project" value="TreeGrafter"/>
</dbReference>
<evidence type="ECO:0000256" key="1">
    <source>
        <dbReference type="ARBA" id="ARBA00004141"/>
    </source>
</evidence>
<proteinExistence type="predicted"/>
<gene>
    <name evidence="6" type="ORF">KK083_06225</name>
</gene>
<comment type="caution">
    <text evidence="6">The sequence shown here is derived from an EMBL/GenBank/DDBJ whole genome shotgun (WGS) entry which is preliminary data.</text>
</comment>
<feature type="transmembrane region" description="Helical" evidence="5">
    <location>
        <begin position="368"/>
        <end position="391"/>
    </location>
</feature>
<evidence type="ECO:0000313" key="6">
    <source>
        <dbReference type="EMBL" id="MBT1696462.1"/>
    </source>
</evidence>
<dbReference type="EMBL" id="JAHESF010000004">
    <property type="protein sequence ID" value="MBT1696462.1"/>
    <property type="molecule type" value="Genomic_DNA"/>
</dbReference>
<dbReference type="InterPro" id="IPR001046">
    <property type="entry name" value="NRAMP_fam"/>
</dbReference>